<dbReference type="Pfam" id="PF00172">
    <property type="entry name" value="Zn_clus"/>
    <property type="match status" value="1"/>
</dbReference>
<evidence type="ECO:0000313" key="9">
    <source>
        <dbReference type="Proteomes" id="UP000195602"/>
    </source>
</evidence>
<comment type="subcellular location">
    <subcellularLocation>
        <location evidence="1">Nucleus</location>
    </subcellularLocation>
</comment>
<dbReference type="GO" id="GO:0005634">
    <property type="term" value="C:nucleus"/>
    <property type="evidence" value="ECO:0007669"/>
    <property type="project" value="UniProtKB-SubCell"/>
</dbReference>
<keyword evidence="6" id="KW-0539">Nucleus</keyword>
<dbReference type="GO" id="GO:0008270">
    <property type="term" value="F:zinc ion binding"/>
    <property type="evidence" value="ECO:0007669"/>
    <property type="project" value="InterPro"/>
</dbReference>
<dbReference type="KEGG" id="clus:A9F13_05g03542"/>
<dbReference type="GO" id="GO:0006351">
    <property type="term" value="P:DNA-templated transcription"/>
    <property type="evidence" value="ECO:0007669"/>
    <property type="project" value="InterPro"/>
</dbReference>
<protein>
    <submittedName>
        <fullName evidence="8">Transcriptional regulatory protein</fullName>
    </submittedName>
</protein>
<evidence type="ECO:0000256" key="5">
    <source>
        <dbReference type="ARBA" id="ARBA00023163"/>
    </source>
</evidence>
<dbReference type="Pfam" id="PF04082">
    <property type="entry name" value="Fungal_trans"/>
    <property type="match status" value="1"/>
</dbReference>
<dbReference type="CDD" id="cd00067">
    <property type="entry name" value="GAL4"/>
    <property type="match status" value="1"/>
</dbReference>
<dbReference type="SMART" id="SM00066">
    <property type="entry name" value="GAL4"/>
    <property type="match status" value="1"/>
</dbReference>
<evidence type="ECO:0000256" key="4">
    <source>
        <dbReference type="ARBA" id="ARBA00023125"/>
    </source>
</evidence>
<organism evidence="8 9">
    <name type="scientific">Clavispora lusitaniae</name>
    <name type="common">Candida lusitaniae</name>
    <dbReference type="NCBI Taxonomy" id="36911"/>
    <lineage>
        <taxon>Eukaryota</taxon>
        <taxon>Fungi</taxon>
        <taxon>Dikarya</taxon>
        <taxon>Ascomycota</taxon>
        <taxon>Saccharomycotina</taxon>
        <taxon>Pichiomycetes</taxon>
        <taxon>Metschnikowiaceae</taxon>
        <taxon>Clavispora</taxon>
    </lineage>
</organism>
<reference evidence="8 9" key="1">
    <citation type="submission" date="2017-04" db="EMBL/GenBank/DDBJ databases">
        <title>Draft genome of the yeast Clavispora lusitaniae type strain CBS 6936.</title>
        <authorList>
            <person name="Durrens P."/>
            <person name="Klopp C."/>
            <person name="Biteau N."/>
            <person name="Fitton-Ouhabi V."/>
            <person name="Dementhon K."/>
            <person name="Accoceberry I."/>
            <person name="Sherman D.J."/>
            <person name="Noel T."/>
        </authorList>
    </citation>
    <scope>NUCLEOTIDE SEQUENCE [LARGE SCALE GENOMIC DNA]</scope>
    <source>
        <strain evidence="8 9">CBS 6936</strain>
    </source>
</reference>
<dbReference type="GO" id="GO:0000981">
    <property type="term" value="F:DNA-binding transcription factor activity, RNA polymerase II-specific"/>
    <property type="evidence" value="ECO:0007669"/>
    <property type="project" value="InterPro"/>
</dbReference>
<evidence type="ECO:0000313" key="8">
    <source>
        <dbReference type="EMBL" id="OVF09526.1"/>
    </source>
</evidence>
<dbReference type="InterPro" id="IPR007219">
    <property type="entry name" value="XnlR_reg_dom"/>
</dbReference>
<feature type="domain" description="Zn(2)-C6 fungal-type" evidence="7">
    <location>
        <begin position="13"/>
        <end position="42"/>
    </location>
</feature>
<evidence type="ECO:0000256" key="2">
    <source>
        <dbReference type="ARBA" id="ARBA00022723"/>
    </source>
</evidence>
<dbReference type="Proteomes" id="UP000195602">
    <property type="component" value="Unassembled WGS sequence"/>
</dbReference>
<dbReference type="Gene3D" id="4.10.240.10">
    <property type="entry name" value="Zn(2)-C6 fungal-type DNA-binding domain"/>
    <property type="match status" value="1"/>
</dbReference>
<keyword evidence="3" id="KW-0805">Transcription regulation</keyword>
<keyword evidence="4" id="KW-0238">DNA-binding</keyword>
<dbReference type="PROSITE" id="PS50048">
    <property type="entry name" value="ZN2_CY6_FUNGAL_2"/>
    <property type="match status" value="1"/>
</dbReference>
<dbReference type="GO" id="GO:0045944">
    <property type="term" value="P:positive regulation of transcription by RNA polymerase II"/>
    <property type="evidence" value="ECO:0007669"/>
    <property type="project" value="TreeGrafter"/>
</dbReference>
<evidence type="ECO:0000256" key="1">
    <source>
        <dbReference type="ARBA" id="ARBA00004123"/>
    </source>
</evidence>
<dbReference type="PANTHER" id="PTHR47540">
    <property type="entry name" value="THIAMINE REPRESSIBLE GENES REGULATORY PROTEIN THI5"/>
    <property type="match status" value="1"/>
</dbReference>
<dbReference type="PROSITE" id="PS00463">
    <property type="entry name" value="ZN2_CY6_FUNGAL_1"/>
    <property type="match status" value="1"/>
</dbReference>
<evidence type="ECO:0000256" key="6">
    <source>
        <dbReference type="ARBA" id="ARBA00023242"/>
    </source>
</evidence>
<dbReference type="InterPro" id="IPR051711">
    <property type="entry name" value="Stress_Response_Reg"/>
</dbReference>
<dbReference type="EMBL" id="LYUB02000005">
    <property type="protein sequence ID" value="OVF09526.1"/>
    <property type="molecule type" value="Genomic_DNA"/>
</dbReference>
<evidence type="ECO:0000256" key="3">
    <source>
        <dbReference type="ARBA" id="ARBA00023015"/>
    </source>
</evidence>
<proteinExistence type="predicted"/>
<accession>A0AA91T2W1</accession>
<dbReference type="GO" id="GO:0043565">
    <property type="term" value="F:sequence-specific DNA binding"/>
    <property type="evidence" value="ECO:0007669"/>
    <property type="project" value="TreeGrafter"/>
</dbReference>
<keyword evidence="5" id="KW-0804">Transcription</keyword>
<dbReference type="PANTHER" id="PTHR47540:SF2">
    <property type="entry name" value="ZN(II)2CYS6 TRANSCRIPTION FACTOR (EUROFUNG)"/>
    <property type="match status" value="1"/>
</dbReference>
<gene>
    <name evidence="8" type="ORF">A9F13_05g03542</name>
</gene>
<dbReference type="CDD" id="cd12148">
    <property type="entry name" value="fungal_TF_MHR"/>
    <property type="match status" value="1"/>
</dbReference>
<name>A0AA91T2W1_CLALS</name>
<dbReference type="AlphaFoldDB" id="A0AA91T2W1"/>
<dbReference type="SMART" id="SM00906">
    <property type="entry name" value="Fungal_trans"/>
    <property type="match status" value="1"/>
</dbReference>
<dbReference type="InterPro" id="IPR001138">
    <property type="entry name" value="Zn2Cys6_DnaBD"/>
</dbReference>
<comment type="caution">
    <text evidence="8">The sequence shown here is derived from an EMBL/GenBank/DDBJ whole genome shotgun (WGS) entry which is preliminary data.</text>
</comment>
<evidence type="ECO:0000259" key="7">
    <source>
        <dbReference type="PROSITE" id="PS50048"/>
    </source>
</evidence>
<sequence length="652" mass="74574">MSRPTKRQRVSTACNRCRKSKIKCSGDFPCSKCEKMGVKCSFAEMPSEPSVLASYVPAPIGKPKEVKGSPQSTGEHIGDKNYDLISCVIQWRVYARSQLLLLRELCKSNLDQIPAEKNPGLKVPRIHNYGWNMSGIQYLERRRLPERPSFNFSTSFAELMDYFFAEVNPLFEIVSKEIQEFFQTKFHSFMRASAHPSLKTKSDVHLHSATLYMIFAIAIRFTEFTRPQGPRKSRLELETECFSYAYEVIETISTEYFSLELIQGWLLVSLYLRITYNQRSLMRALDSANCMARTMGLHQNRVMKTKADSTKRKAMHLFWTVYTFDQVFSIQLGRPSFWRNEEITVPFPNEKEVFWTMNKPPTLPFAMFKIGLIAHDAQRTKWDEVEDIHILSTAERLESTYQWLKANGMITDGSLSLAENQIALHFYDVAFAFHSPILFNFVGKKYISRGMSIDALLKYMGEMLFLAEKNVKCGKDKAPWYNTLSLLFSVGTFSLILVNGGSANPKPRQMYIAAINMLKGIGSYENEEGSSLYPMANECVWALSQGVQSMKIRFEQEIDLMSSVDLGDHRGYSNEHNFGLMGRFREYSQDELPKLEEYDTNGDSQGANLNEMGNLAETGDLDVDDMLRQLTSGTWLDSLGGDLFEENMNLVS</sequence>
<dbReference type="SUPFAM" id="SSF57701">
    <property type="entry name" value="Zn2/Cys6 DNA-binding domain"/>
    <property type="match status" value="1"/>
</dbReference>
<dbReference type="InterPro" id="IPR036864">
    <property type="entry name" value="Zn2-C6_fun-type_DNA-bd_sf"/>
</dbReference>
<keyword evidence="2" id="KW-0479">Metal-binding</keyword>